<dbReference type="GO" id="GO:0005794">
    <property type="term" value="C:Golgi apparatus"/>
    <property type="evidence" value="ECO:0007669"/>
    <property type="project" value="TreeGrafter"/>
</dbReference>
<feature type="signal peptide" evidence="13">
    <location>
        <begin position="1"/>
        <end position="18"/>
    </location>
</feature>
<keyword evidence="9 11" id="KW-0594">Phospholipid biosynthesis</keyword>
<comment type="similarity">
    <text evidence="2 11">Belongs to the CDP-alcohol phosphatidyltransferase class-I family.</text>
</comment>
<dbReference type="OrthoDB" id="10251079at2759"/>
<dbReference type="EMBL" id="JAAAIN010000190">
    <property type="protein sequence ID" value="KAG0318458.1"/>
    <property type="molecule type" value="Genomic_DNA"/>
</dbReference>
<sequence>MTCLVIYSLSWLLGAVRQVSHYYNQCSTLAAALDVVTGVCTTVCLLCYLAAANPTYALVFQFLIALDASSHYMHIYWSLTSRATGHRVLRSSSIILRTYYGNNLILFAVCFGNELFFMILYLLSSDSHTLTCDKAVLYSLASLTGPVCAGKQIITCIQFAYTSRSLAEIDVEVKKTGKKT</sequence>
<evidence type="ECO:0000256" key="11">
    <source>
        <dbReference type="PIRNR" id="PIRNR000848"/>
    </source>
</evidence>
<reference evidence="14" key="1">
    <citation type="journal article" date="2020" name="Fungal Divers.">
        <title>Resolving the Mortierellaceae phylogeny through synthesis of multi-gene phylogenetics and phylogenomics.</title>
        <authorList>
            <person name="Vandepol N."/>
            <person name="Liber J."/>
            <person name="Desiro A."/>
            <person name="Na H."/>
            <person name="Kennedy M."/>
            <person name="Barry K."/>
            <person name="Grigoriev I.V."/>
            <person name="Miller A.N."/>
            <person name="O'Donnell K."/>
            <person name="Stajich J.E."/>
            <person name="Bonito G."/>
        </authorList>
    </citation>
    <scope>NUCLEOTIDE SEQUENCE</scope>
    <source>
        <strain evidence="14">NVP60</strain>
    </source>
</reference>
<dbReference type="GO" id="GO:0003881">
    <property type="term" value="F:CDP-diacylglycerol-inositol 3-phosphatidyltransferase activity"/>
    <property type="evidence" value="ECO:0007669"/>
    <property type="project" value="UniProtKB-UniRule"/>
</dbReference>
<proteinExistence type="inferred from homology"/>
<gene>
    <name evidence="14" type="primary">PIS1_1</name>
    <name evidence="14" type="ORF">BGZ97_003757</name>
</gene>
<protein>
    <recommendedName>
        <fullName evidence="11">CDP-diacylglycerol--inositol 3-phosphatidyltransferase</fullName>
        <ecNumber evidence="11">2.7.8.11</ecNumber>
    </recommendedName>
</protein>
<feature type="transmembrane region" description="Helical" evidence="12">
    <location>
        <begin position="99"/>
        <end position="123"/>
    </location>
</feature>
<evidence type="ECO:0000256" key="2">
    <source>
        <dbReference type="ARBA" id="ARBA00010441"/>
    </source>
</evidence>
<evidence type="ECO:0000256" key="9">
    <source>
        <dbReference type="ARBA" id="ARBA00023209"/>
    </source>
</evidence>
<organism evidence="14 15">
    <name type="scientific">Linnemannia gamsii</name>
    <dbReference type="NCBI Taxonomy" id="64522"/>
    <lineage>
        <taxon>Eukaryota</taxon>
        <taxon>Fungi</taxon>
        <taxon>Fungi incertae sedis</taxon>
        <taxon>Mucoromycota</taxon>
        <taxon>Mortierellomycotina</taxon>
        <taxon>Mortierellomycetes</taxon>
        <taxon>Mortierellales</taxon>
        <taxon>Mortierellaceae</taxon>
        <taxon>Linnemannia</taxon>
    </lineage>
</organism>
<evidence type="ECO:0000256" key="8">
    <source>
        <dbReference type="ARBA" id="ARBA00023136"/>
    </source>
</evidence>
<dbReference type="Proteomes" id="UP000823405">
    <property type="component" value="Unassembled WGS sequence"/>
</dbReference>
<evidence type="ECO:0000256" key="10">
    <source>
        <dbReference type="ARBA" id="ARBA00023264"/>
    </source>
</evidence>
<keyword evidence="15" id="KW-1185">Reference proteome</keyword>
<dbReference type="EC" id="2.7.8.11" evidence="11"/>
<keyword evidence="13" id="KW-0732">Signal</keyword>
<keyword evidence="8 11" id="KW-0472">Membrane</keyword>
<evidence type="ECO:0000256" key="12">
    <source>
        <dbReference type="SAM" id="Phobius"/>
    </source>
</evidence>
<dbReference type="AlphaFoldDB" id="A0A9P6RH09"/>
<dbReference type="GO" id="GO:0006661">
    <property type="term" value="P:phosphatidylinositol biosynthetic process"/>
    <property type="evidence" value="ECO:0007669"/>
    <property type="project" value="TreeGrafter"/>
</dbReference>
<keyword evidence="3 11" id="KW-0444">Lipid biosynthesis</keyword>
<feature type="transmembrane region" description="Helical" evidence="12">
    <location>
        <begin position="28"/>
        <end position="51"/>
    </location>
</feature>
<accession>A0A9P6RH09</accession>
<keyword evidence="7 11" id="KW-0443">Lipid metabolism</keyword>
<evidence type="ECO:0000256" key="5">
    <source>
        <dbReference type="ARBA" id="ARBA00022692"/>
    </source>
</evidence>
<evidence type="ECO:0000256" key="1">
    <source>
        <dbReference type="ARBA" id="ARBA00004141"/>
    </source>
</evidence>
<evidence type="ECO:0000256" key="13">
    <source>
        <dbReference type="SAM" id="SignalP"/>
    </source>
</evidence>
<comment type="caution">
    <text evidence="14">The sequence shown here is derived from an EMBL/GenBank/DDBJ whole genome shotgun (WGS) entry which is preliminary data.</text>
</comment>
<keyword evidence="10 11" id="KW-1208">Phospholipid metabolism</keyword>
<evidence type="ECO:0000256" key="3">
    <source>
        <dbReference type="ARBA" id="ARBA00022516"/>
    </source>
</evidence>
<keyword evidence="5 12" id="KW-0812">Transmembrane</keyword>
<evidence type="ECO:0000256" key="6">
    <source>
        <dbReference type="ARBA" id="ARBA00022989"/>
    </source>
</evidence>
<keyword evidence="6 12" id="KW-1133">Transmembrane helix</keyword>
<dbReference type="PIRSF" id="PIRSF000848">
    <property type="entry name" value="CDP_diag_ino_3_P"/>
    <property type="match status" value="1"/>
</dbReference>
<comment type="subcellular location">
    <subcellularLocation>
        <location evidence="1">Membrane</location>
        <topology evidence="1">Multi-pass membrane protein</topology>
    </subcellularLocation>
</comment>
<evidence type="ECO:0000313" key="15">
    <source>
        <dbReference type="Proteomes" id="UP000823405"/>
    </source>
</evidence>
<keyword evidence="4 11" id="KW-0808">Transferase</keyword>
<evidence type="ECO:0000256" key="7">
    <source>
        <dbReference type="ARBA" id="ARBA00023098"/>
    </source>
</evidence>
<name>A0A9P6RH09_9FUNG</name>
<dbReference type="PANTHER" id="PTHR15362:SF4">
    <property type="entry name" value="CDP-DIACYLGLYCEROL--INOSITOL 3-PHOSPHATIDYLTRANSFERASE"/>
    <property type="match status" value="1"/>
</dbReference>
<evidence type="ECO:0000256" key="4">
    <source>
        <dbReference type="ARBA" id="ARBA00022679"/>
    </source>
</evidence>
<dbReference type="PANTHER" id="PTHR15362">
    <property type="entry name" value="PHOSPHATIDYLINOSITOL SYNTHASE"/>
    <property type="match status" value="1"/>
</dbReference>
<dbReference type="GO" id="GO:0016020">
    <property type="term" value="C:membrane"/>
    <property type="evidence" value="ECO:0007669"/>
    <property type="project" value="UniProtKB-SubCell"/>
</dbReference>
<feature type="transmembrane region" description="Helical" evidence="12">
    <location>
        <begin position="58"/>
        <end position="79"/>
    </location>
</feature>
<evidence type="ECO:0000313" key="14">
    <source>
        <dbReference type="EMBL" id="KAG0318458.1"/>
    </source>
</evidence>
<dbReference type="InterPro" id="IPR014387">
    <property type="entry name" value="CDP_diag_ino_3_P_euk"/>
</dbReference>
<comment type="catalytic activity">
    <reaction evidence="11">
        <text>a CDP-1,2-diacyl-sn-glycerol + myo-inositol = a 1,2-diacyl-sn-glycero-3-phospho-(1D-myo-inositol) + CMP + H(+)</text>
        <dbReference type="Rhea" id="RHEA:11580"/>
        <dbReference type="ChEBI" id="CHEBI:15378"/>
        <dbReference type="ChEBI" id="CHEBI:17268"/>
        <dbReference type="ChEBI" id="CHEBI:57880"/>
        <dbReference type="ChEBI" id="CHEBI:58332"/>
        <dbReference type="ChEBI" id="CHEBI:60377"/>
        <dbReference type="EC" id="2.7.8.11"/>
    </reaction>
</comment>
<feature type="chain" id="PRO_5040170147" description="CDP-diacylglycerol--inositol 3-phosphatidyltransferase" evidence="13">
    <location>
        <begin position="19"/>
        <end position="180"/>
    </location>
</feature>